<protein>
    <submittedName>
        <fullName evidence="1">Uncharacterized protein</fullName>
    </submittedName>
</protein>
<keyword evidence="2" id="KW-1185">Reference proteome</keyword>
<dbReference type="Proteomes" id="UP001236569">
    <property type="component" value="Unassembled WGS sequence"/>
</dbReference>
<reference evidence="1 2" key="1">
    <citation type="submission" date="2023-05" db="EMBL/GenBank/DDBJ databases">
        <title>Novel species of genus Flectobacillus isolated from stream in China.</title>
        <authorList>
            <person name="Lu H."/>
        </authorList>
    </citation>
    <scope>NUCLEOTIDE SEQUENCE [LARGE SCALE GENOMIC DNA]</scope>
    <source>
        <strain evidence="1 2">DC10W</strain>
    </source>
</reference>
<evidence type="ECO:0000313" key="1">
    <source>
        <dbReference type="EMBL" id="MDI9867390.1"/>
    </source>
</evidence>
<dbReference type="EMBL" id="JASHID010000029">
    <property type="protein sequence ID" value="MDI9867390.1"/>
    <property type="molecule type" value="Genomic_DNA"/>
</dbReference>
<dbReference type="RefSeq" id="WP_283372045.1">
    <property type="nucleotide sequence ID" value="NZ_JASHID010000029.1"/>
</dbReference>
<organism evidence="1 2">
    <name type="scientific">Flectobacillus longus</name>
    <dbReference type="NCBI Taxonomy" id="2984207"/>
    <lineage>
        <taxon>Bacteria</taxon>
        <taxon>Pseudomonadati</taxon>
        <taxon>Bacteroidota</taxon>
        <taxon>Cytophagia</taxon>
        <taxon>Cytophagales</taxon>
        <taxon>Flectobacillaceae</taxon>
        <taxon>Flectobacillus</taxon>
    </lineage>
</organism>
<name>A0ABT6YV13_9BACT</name>
<accession>A0ABT6YV13</accession>
<comment type="caution">
    <text evidence="1">The sequence shown here is derived from an EMBL/GenBank/DDBJ whole genome shotgun (WGS) entry which is preliminary data.</text>
</comment>
<gene>
    <name evidence="1" type="ORF">QM480_23810</name>
</gene>
<sequence length="69" mass="7961">MEGEVEFDELYFIAGHKGKPSMVKENREARLQRLKGKRGRGITTDDKPPVLGIIQHHCLVIIRMLDNFQ</sequence>
<evidence type="ECO:0000313" key="2">
    <source>
        <dbReference type="Proteomes" id="UP001236569"/>
    </source>
</evidence>
<proteinExistence type="predicted"/>